<dbReference type="GO" id="GO:0005739">
    <property type="term" value="C:mitochondrion"/>
    <property type="evidence" value="ECO:0007669"/>
    <property type="project" value="TreeGrafter"/>
</dbReference>
<dbReference type="Gene3D" id="3.30.70.100">
    <property type="match status" value="1"/>
</dbReference>
<evidence type="ECO:0000256" key="1">
    <source>
        <dbReference type="ARBA" id="ARBA00005291"/>
    </source>
</evidence>
<dbReference type="Ensembl" id="ENSSPUT00000013312.1">
    <property type="protein sequence ID" value="ENSSPUP00000012489.1"/>
    <property type="gene ID" value="ENSSPUG00000009571.1"/>
</dbReference>
<name>A0A8D0H0T3_SPHPU</name>
<evidence type="ECO:0000313" key="4">
    <source>
        <dbReference type="Proteomes" id="UP000694392"/>
    </source>
</evidence>
<feature type="domain" description="NIPSNAP" evidence="2">
    <location>
        <begin position="63"/>
        <end position="107"/>
    </location>
</feature>
<evidence type="ECO:0000313" key="3">
    <source>
        <dbReference type="Ensembl" id="ENSSPUP00000012489.1"/>
    </source>
</evidence>
<dbReference type="GO" id="GO:0000423">
    <property type="term" value="P:mitophagy"/>
    <property type="evidence" value="ECO:0007669"/>
    <property type="project" value="UniProtKB-ARBA"/>
</dbReference>
<dbReference type="PANTHER" id="PTHR21017">
    <property type="entry name" value="NIPSNAP-RELATED"/>
    <property type="match status" value="1"/>
</dbReference>
<keyword evidence="4" id="KW-1185">Reference proteome</keyword>
<comment type="similarity">
    <text evidence="1">Belongs to the NipSnap family.</text>
</comment>
<protein>
    <recommendedName>
        <fullName evidence="2">NIPSNAP domain-containing protein</fullName>
    </recommendedName>
</protein>
<dbReference type="InterPro" id="IPR051557">
    <property type="entry name" value="NipSnap_domain"/>
</dbReference>
<accession>A0A8D0H0T3</accession>
<dbReference type="Proteomes" id="UP000694392">
    <property type="component" value="Unplaced"/>
</dbReference>
<dbReference type="InterPro" id="IPR012577">
    <property type="entry name" value="NIPSNAP"/>
</dbReference>
<evidence type="ECO:0000259" key="2">
    <source>
        <dbReference type="Pfam" id="PF07978"/>
    </source>
</evidence>
<reference evidence="3" key="1">
    <citation type="submission" date="2025-08" db="UniProtKB">
        <authorList>
            <consortium name="Ensembl"/>
        </authorList>
    </citation>
    <scope>IDENTIFICATION</scope>
</reference>
<dbReference type="GeneTree" id="ENSGT00950000183018"/>
<dbReference type="Pfam" id="PF07978">
    <property type="entry name" value="NIPSNAP"/>
    <property type="match status" value="2"/>
</dbReference>
<dbReference type="PANTHER" id="PTHR21017:SF19">
    <property type="entry name" value="PROTEIN NIPSNAP HOMOLOG 3B"/>
    <property type="match status" value="1"/>
</dbReference>
<proteinExistence type="inferred from homology"/>
<feature type="domain" description="NIPSNAP" evidence="2">
    <location>
        <begin position="109"/>
        <end position="167"/>
    </location>
</feature>
<reference evidence="3" key="2">
    <citation type="submission" date="2025-09" db="UniProtKB">
        <authorList>
            <consortium name="Ensembl"/>
        </authorList>
    </citation>
    <scope>IDENTIFICATION</scope>
</reference>
<organism evidence="3 4">
    <name type="scientific">Sphenodon punctatus</name>
    <name type="common">Tuatara</name>
    <name type="synonym">Hatteria punctata</name>
    <dbReference type="NCBI Taxonomy" id="8508"/>
    <lineage>
        <taxon>Eukaryota</taxon>
        <taxon>Metazoa</taxon>
        <taxon>Chordata</taxon>
        <taxon>Craniata</taxon>
        <taxon>Vertebrata</taxon>
        <taxon>Euteleostomi</taxon>
        <taxon>Lepidosauria</taxon>
        <taxon>Sphenodontia</taxon>
        <taxon>Sphenodontidae</taxon>
        <taxon>Sphenodon</taxon>
    </lineage>
</organism>
<dbReference type="AlphaFoldDB" id="A0A8D0H0T3"/>
<dbReference type="SUPFAM" id="SSF54909">
    <property type="entry name" value="Dimeric alpha+beta barrel"/>
    <property type="match status" value="2"/>
</dbReference>
<sequence>MAPQTLGPALFNGQFPGWPSHPLISLHVLLPPALLKHMKLQHKMHLTELTIRILTPLSLFIVDSFAHRSAVRTALANDKEWQEKYLSPMLTCLDKQENEIAYLVPWCELGNPTKEVNVLWWNEDPDSRAAGRHYAHEDPRVVAAVRESVQFLESQRNMLLIPTSFSPLK</sequence>
<dbReference type="InterPro" id="IPR011008">
    <property type="entry name" value="Dimeric_a/b-barrel"/>
</dbReference>